<accession>A0A8T9B0L3</accession>
<organism evidence="3 4">
    <name type="scientific">Lachnellula arida</name>
    <dbReference type="NCBI Taxonomy" id="1316785"/>
    <lineage>
        <taxon>Eukaryota</taxon>
        <taxon>Fungi</taxon>
        <taxon>Dikarya</taxon>
        <taxon>Ascomycota</taxon>
        <taxon>Pezizomycotina</taxon>
        <taxon>Leotiomycetes</taxon>
        <taxon>Helotiales</taxon>
        <taxon>Lachnaceae</taxon>
        <taxon>Lachnellula</taxon>
    </lineage>
</organism>
<feature type="domain" description="Dynamin N-terminal" evidence="2">
    <location>
        <begin position="256"/>
        <end position="506"/>
    </location>
</feature>
<dbReference type="AlphaFoldDB" id="A0A8T9B0L3"/>
<protein>
    <recommendedName>
        <fullName evidence="2">Dynamin N-terminal domain-containing protein</fullName>
    </recommendedName>
</protein>
<dbReference type="PANTHER" id="PTHR36681:SF3">
    <property type="entry name" value="NUCLEAR GTPASE, GERMINAL CENTER-ASSOCIATED, TANDEM DUPLICATE 3"/>
    <property type="match status" value="1"/>
</dbReference>
<dbReference type="OrthoDB" id="3598281at2759"/>
<dbReference type="SUPFAM" id="SSF52540">
    <property type="entry name" value="P-loop containing nucleoside triphosphate hydrolases"/>
    <property type="match status" value="1"/>
</dbReference>
<keyword evidence="4" id="KW-1185">Reference proteome</keyword>
<proteinExistence type="predicted"/>
<evidence type="ECO:0000313" key="3">
    <source>
        <dbReference type="EMBL" id="TVY12926.1"/>
    </source>
</evidence>
<feature type="region of interest" description="Disordered" evidence="1">
    <location>
        <begin position="1"/>
        <end position="61"/>
    </location>
</feature>
<dbReference type="Proteomes" id="UP000469559">
    <property type="component" value="Unassembled WGS sequence"/>
</dbReference>
<evidence type="ECO:0000259" key="2">
    <source>
        <dbReference type="Pfam" id="PF00350"/>
    </source>
</evidence>
<dbReference type="EMBL" id="QGMF01001201">
    <property type="protein sequence ID" value="TVY12926.1"/>
    <property type="molecule type" value="Genomic_DNA"/>
</dbReference>
<gene>
    <name evidence="3" type="ORF">LARI1_G009230</name>
</gene>
<dbReference type="InterPro" id="IPR045063">
    <property type="entry name" value="Dynamin_N"/>
</dbReference>
<feature type="compositionally biased region" description="Polar residues" evidence="1">
    <location>
        <begin position="22"/>
        <end position="31"/>
    </location>
</feature>
<feature type="region of interest" description="Disordered" evidence="1">
    <location>
        <begin position="129"/>
        <end position="177"/>
    </location>
</feature>
<feature type="compositionally biased region" description="Low complexity" evidence="1">
    <location>
        <begin position="1"/>
        <end position="17"/>
    </location>
</feature>
<dbReference type="PANTHER" id="PTHR36681">
    <property type="entry name" value="NUCLEAR GTPASE, GERMINAL CENTER-ASSOCIATED, TANDEM DUPLICATE 3"/>
    <property type="match status" value="1"/>
</dbReference>
<reference evidence="3 4" key="1">
    <citation type="submission" date="2018-05" db="EMBL/GenBank/DDBJ databases">
        <title>Whole genome sequencing for identification of molecular markers to develop diagnostic detection tools for the regulated plant pathogen Lachnellula willkommii.</title>
        <authorList>
            <person name="Giroux E."/>
            <person name="Bilodeau G."/>
        </authorList>
    </citation>
    <scope>NUCLEOTIDE SEQUENCE [LARGE SCALE GENOMIC DNA]</scope>
    <source>
        <strain evidence="3 4">CBS 203.66</strain>
    </source>
</reference>
<name>A0A8T9B0L3_9HELO</name>
<dbReference type="Pfam" id="PF00350">
    <property type="entry name" value="Dynamin_N"/>
    <property type="match status" value="1"/>
</dbReference>
<dbReference type="Gene3D" id="3.40.50.300">
    <property type="entry name" value="P-loop containing nucleotide triphosphate hydrolases"/>
    <property type="match status" value="1"/>
</dbReference>
<dbReference type="InterPro" id="IPR027417">
    <property type="entry name" value="P-loop_NTPase"/>
</dbReference>
<evidence type="ECO:0000313" key="4">
    <source>
        <dbReference type="Proteomes" id="UP000469559"/>
    </source>
</evidence>
<evidence type="ECO:0000256" key="1">
    <source>
        <dbReference type="SAM" id="MobiDB-lite"/>
    </source>
</evidence>
<comment type="caution">
    <text evidence="3">The sequence shown here is derived from an EMBL/GenBank/DDBJ whole genome shotgun (WGS) entry which is preliminary data.</text>
</comment>
<sequence>MSQGRARSTSSLSGSRSEIVYTPQSSTTLSPHTRPEDAPIPTIESPGPGIFELPDPTTPQSVFSSATYDNLVGSLSNVDLRTPDHASPMPTFGQKQSFPQFTFRNLHNMTPEPRSRAGSNTERAHINICRSERDTTPTRPSAVVASSSNPQSSGNRAPPTASDTQPRAASVPAKPLSLCLTPNPRSYNVNDETAPDEPYFNKQFQEALRKGKLVARRIADRLSTCELAEKEDSQIYSIIQNSKELQQFAAPSVCTIGIVGDSGVGKSSLINSLLDEDDLANTAGLGAACTSVVTEYRLRTPEHTAKYTIEIDRMTDVEVEEQLRELLYSYRSFHIMDLDDKGVSADEQRRLELRSKLAWDTLKAAFGSKQELTEKYLRDSSSGAEERLREKLKHWTNELVWPRDSYESGWLETAGLAEECKHKTQQFLGGNLWPFIKTIRIFLSSQVLKSGTILADLPGKVVGFHDSNNARVQAAEDYMYSCDEIFVVADIGRVGTNKSVEQILKKTLGRNLTSGRPSQGAALVCTRSEDLDVDEIRRVFFNDTNDPDSAKVKLLEKQIHELEANDEKPGALREMSQAQDQLDYLYIAARNGHIKSLAHNSHAALSNNRSMSVFCVSNKIYKRNRNRSKDRNLSMKSSGIPALRSHCHKIPAQAQFRVAYHFLTVTLKALVQRVQLWLAGGSGETMANDATVQRWLQTLQHDLKKVLPA</sequence>
<feature type="compositionally biased region" description="Polar residues" evidence="1">
    <location>
        <begin position="144"/>
        <end position="167"/>
    </location>
</feature>